<reference evidence="2 3" key="1">
    <citation type="submission" date="2021-06" db="EMBL/GenBank/DDBJ databases">
        <authorList>
            <person name="Palmer J.M."/>
        </authorList>
    </citation>
    <scope>NUCLEOTIDE SEQUENCE [LARGE SCALE GENOMIC DNA]</scope>
    <source>
        <strain evidence="2 3">AS_MEX2019</strain>
        <tissue evidence="2">Muscle</tissue>
    </source>
</reference>
<protein>
    <submittedName>
        <fullName evidence="2">Uncharacterized protein</fullName>
    </submittedName>
</protein>
<comment type="caution">
    <text evidence="2">The sequence shown here is derived from an EMBL/GenBank/DDBJ whole genome shotgun (WGS) entry which is preliminary data.</text>
</comment>
<evidence type="ECO:0000313" key="3">
    <source>
        <dbReference type="Proteomes" id="UP001469553"/>
    </source>
</evidence>
<name>A0ABV0Z8A5_9TELE</name>
<accession>A0ABV0Z8A5</accession>
<keyword evidence="1" id="KW-0812">Transmembrane</keyword>
<dbReference type="EMBL" id="JAHRIP010056768">
    <property type="protein sequence ID" value="MEQ2302444.1"/>
    <property type="molecule type" value="Genomic_DNA"/>
</dbReference>
<evidence type="ECO:0000313" key="2">
    <source>
        <dbReference type="EMBL" id="MEQ2302444.1"/>
    </source>
</evidence>
<feature type="non-terminal residue" evidence="2">
    <location>
        <position position="1"/>
    </location>
</feature>
<keyword evidence="3" id="KW-1185">Reference proteome</keyword>
<feature type="transmembrane region" description="Helical" evidence="1">
    <location>
        <begin position="67"/>
        <end position="93"/>
    </location>
</feature>
<evidence type="ECO:0000256" key="1">
    <source>
        <dbReference type="SAM" id="Phobius"/>
    </source>
</evidence>
<keyword evidence="1" id="KW-0472">Membrane</keyword>
<proteinExistence type="predicted"/>
<sequence>IIMKRRTYATYLLMVCHADVLTLPLPRDGDVLLAARLNSVSARDDLRASRLNSVSARDDLRGARLNFVLFLALFWVLFLFLVSCFFFCFFFLLSLRLPVVSPTPVLCFS</sequence>
<gene>
    <name evidence="2" type="ORF">AMECASPLE_006872</name>
</gene>
<organism evidence="2 3">
    <name type="scientific">Ameca splendens</name>
    <dbReference type="NCBI Taxonomy" id="208324"/>
    <lineage>
        <taxon>Eukaryota</taxon>
        <taxon>Metazoa</taxon>
        <taxon>Chordata</taxon>
        <taxon>Craniata</taxon>
        <taxon>Vertebrata</taxon>
        <taxon>Euteleostomi</taxon>
        <taxon>Actinopterygii</taxon>
        <taxon>Neopterygii</taxon>
        <taxon>Teleostei</taxon>
        <taxon>Neoteleostei</taxon>
        <taxon>Acanthomorphata</taxon>
        <taxon>Ovalentaria</taxon>
        <taxon>Atherinomorphae</taxon>
        <taxon>Cyprinodontiformes</taxon>
        <taxon>Goodeidae</taxon>
        <taxon>Ameca</taxon>
    </lineage>
</organism>
<dbReference type="Proteomes" id="UP001469553">
    <property type="component" value="Unassembled WGS sequence"/>
</dbReference>
<keyword evidence="1" id="KW-1133">Transmembrane helix</keyword>